<feature type="domain" description="Alpha/beta hydrolase fold-3" evidence="2">
    <location>
        <begin position="103"/>
        <end position="333"/>
    </location>
</feature>
<dbReference type="Pfam" id="PF07859">
    <property type="entry name" value="Abhydrolase_3"/>
    <property type="match status" value="1"/>
</dbReference>
<protein>
    <recommendedName>
        <fullName evidence="2">Alpha/beta hydrolase fold-3 domain-containing protein</fullName>
    </recommendedName>
</protein>
<dbReference type="InterPro" id="IPR050300">
    <property type="entry name" value="GDXG_lipolytic_enzyme"/>
</dbReference>
<dbReference type="Gene3D" id="3.40.50.1820">
    <property type="entry name" value="alpha/beta hydrolase"/>
    <property type="match status" value="1"/>
</dbReference>
<accession>A0A1B8AHQ1</accession>
<keyword evidence="4" id="KW-1185">Reference proteome</keyword>
<dbReference type="InterPro" id="IPR013094">
    <property type="entry name" value="AB_hydrolase_3"/>
</dbReference>
<dbReference type="SUPFAM" id="SSF53474">
    <property type="entry name" value="alpha/beta-Hydrolases"/>
    <property type="match status" value="1"/>
</dbReference>
<evidence type="ECO:0000313" key="3">
    <source>
        <dbReference type="EMBL" id="OBS20083.1"/>
    </source>
</evidence>
<dbReference type="STRING" id="36050.A0A1B8AHQ1"/>
<keyword evidence="1" id="KW-0378">Hydrolase</keyword>
<dbReference type="AlphaFoldDB" id="A0A1B8AHQ1"/>
<dbReference type="GO" id="GO:0016787">
    <property type="term" value="F:hydrolase activity"/>
    <property type="evidence" value="ECO:0007669"/>
    <property type="project" value="UniProtKB-KW"/>
</dbReference>
<dbReference type="EMBL" id="LYXU01000004">
    <property type="protein sequence ID" value="OBS20083.1"/>
    <property type="molecule type" value="Genomic_DNA"/>
</dbReference>
<dbReference type="Proteomes" id="UP000091967">
    <property type="component" value="Unassembled WGS sequence"/>
</dbReference>
<evidence type="ECO:0000259" key="2">
    <source>
        <dbReference type="Pfam" id="PF07859"/>
    </source>
</evidence>
<organism evidence="3 4">
    <name type="scientific">Fusarium poae</name>
    <dbReference type="NCBI Taxonomy" id="36050"/>
    <lineage>
        <taxon>Eukaryota</taxon>
        <taxon>Fungi</taxon>
        <taxon>Dikarya</taxon>
        <taxon>Ascomycota</taxon>
        <taxon>Pezizomycotina</taxon>
        <taxon>Sordariomycetes</taxon>
        <taxon>Hypocreomycetidae</taxon>
        <taxon>Hypocreales</taxon>
        <taxon>Nectriaceae</taxon>
        <taxon>Fusarium</taxon>
    </lineage>
</organism>
<sequence>MTASNNSSQPVLVDPGYRIFKEMVDLQMQHLGPPPMETVSDIRSATAGMLAMVASTLKYPDGMQESVHFAPSSLPSSSAPHQIPITRYIPIATASATGPQRAIIYIHGGGLIAGSVDAFRPWAAELAERSGTQVFSVEYRLAPEFSIAPSCTKDESPAPFAVHDVLDALSWLQSPDTASKLGIDPARILLSGNSAGGAIAAGVALLERDRRLRGERGDLPPVAGILINYPMLDDKTRAVEGAPENDWHVFTDKVNQIGWQSYTGLNFDERNDLNVSYYTSPARCSDLSGMPPTLIDVPTLDLLKNEGITFGTRLAESNVAVQLNVYPGVAHGFDGQIPEHRLSKLMKLNNMQFIQRV</sequence>
<dbReference type="InterPro" id="IPR029058">
    <property type="entry name" value="AB_hydrolase_fold"/>
</dbReference>
<dbReference type="PANTHER" id="PTHR48081:SF8">
    <property type="entry name" value="ALPHA_BETA HYDROLASE FOLD-3 DOMAIN-CONTAINING PROTEIN-RELATED"/>
    <property type="match status" value="1"/>
</dbReference>
<evidence type="ECO:0000256" key="1">
    <source>
        <dbReference type="ARBA" id="ARBA00022801"/>
    </source>
</evidence>
<dbReference type="OMA" id="VCYPAGY"/>
<gene>
    <name evidence="3" type="ORF">FPOA_11804</name>
</gene>
<reference evidence="3 4" key="1">
    <citation type="submission" date="2016-06" db="EMBL/GenBank/DDBJ databases">
        <title>Living apart together: crosstalk between the core and supernumerary genomes in a fungal plant pathogen.</title>
        <authorList>
            <person name="Vanheule A."/>
            <person name="Audenaert K."/>
            <person name="Warris S."/>
            <person name="Van De Geest H."/>
            <person name="Schijlen E."/>
            <person name="Hofte M."/>
            <person name="De Saeger S."/>
            <person name="Haesaert G."/>
            <person name="Waalwijk C."/>
            <person name="Van Der Lee T."/>
        </authorList>
    </citation>
    <scope>NUCLEOTIDE SEQUENCE [LARGE SCALE GENOMIC DNA]</scope>
    <source>
        <strain evidence="3 4">2516</strain>
    </source>
</reference>
<comment type="caution">
    <text evidence="3">The sequence shown here is derived from an EMBL/GenBank/DDBJ whole genome shotgun (WGS) entry which is preliminary data.</text>
</comment>
<name>A0A1B8AHQ1_FUSPO</name>
<evidence type="ECO:0000313" key="4">
    <source>
        <dbReference type="Proteomes" id="UP000091967"/>
    </source>
</evidence>
<dbReference type="PANTHER" id="PTHR48081">
    <property type="entry name" value="AB HYDROLASE SUPERFAMILY PROTEIN C4A8.06C"/>
    <property type="match status" value="1"/>
</dbReference>
<proteinExistence type="predicted"/>